<proteinExistence type="predicted"/>
<name>A0ABR1JEB5_9AGAR</name>
<reference evidence="2 3" key="1">
    <citation type="submission" date="2024-01" db="EMBL/GenBank/DDBJ databases">
        <title>A draft genome for the cacao thread blight pathogen Marasmiellus scandens.</title>
        <authorList>
            <person name="Baruah I.K."/>
            <person name="Leung J."/>
            <person name="Bukari Y."/>
            <person name="Amoako-Attah I."/>
            <person name="Meinhardt L.W."/>
            <person name="Bailey B.A."/>
            <person name="Cohen S.P."/>
        </authorList>
    </citation>
    <scope>NUCLEOTIDE SEQUENCE [LARGE SCALE GENOMIC DNA]</scope>
    <source>
        <strain evidence="2 3">GH-19</strain>
    </source>
</reference>
<feature type="compositionally biased region" description="Basic and acidic residues" evidence="1">
    <location>
        <begin position="264"/>
        <end position="274"/>
    </location>
</feature>
<protein>
    <submittedName>
        <fullName evidence="2">Uncharacterized protein</fullName>
    </submittedName>
</protein>
<evidence type="ECO:0000313" key="2">
    <source>
        <dbReference type="EMBL" id="KAK7454587.1"/>
    </source>
</evidence>
<dbReference type="Proteomes" id="UP001498398">
    <property type="component" value="Unassembled WGS sequence"/>
</dbReference>
<feature type="region of interest" description="Disordered" evidence="1">
    <location>
        <begin position="237"/>
        <end position="274"/>
    </location>
</feature>
<accession>A0ABR1JEB5</accession>
<evidence type="ECO:0000313" key="3">
    <source>
        <dbReference type="Proteomes" id="UP001498398"/>
    </source>
</evidence>
<feature type="compositionally biased region" description="Low complexity" evidence="1">
    <location>
        <begin position="237"/>
        <end position="249"/>
    </location>
</feature>
<dbReference type="EMBL" id="JBANRG010000024">
    <property type="protein sequence ID" value="KAK7454587.1"/>
    <property type="molecule type" value="Genomic_DNA"/>
</dbReference>
<evidence type="ECO:0000256" key="1">
    <source>
        <dbReference type="SAM" id="MobiDB-lite"/>
    </source>
</evidence>
<comment type="caution">
    <text evidence="2">The sequence shown here is derived from an EMBL/GenBank/DDBJ whole genome shotgun (WGS) entry which is preliminary data.</text>
</comment>
<keyword evidence="3" id="KW-1185">Reference proteome</keyword>
<organism evidence="2 3">
    <name type="scientific">Marasmiellus scandens</name>
    <dbReference type="NCBI Taxonomy" id="2682957"/>
    <lineage>
        <taxon>Eukaryota</taxon>
        <taxon>Fungi</taxon>
        <taxon>Dikarya</taxon>
        <taxon>Basidiomycota</taxon>
        <taxon>Agaricomycotina</taxon>
        <taxon>Agaricomycetes</taxon>
        <taxon>Agaricomycetidae</taxon>
        <taxon>Agaricales</taxon>
        <taxon>Marasmiineae</taxon>
        <taxon>Omphalotaceae</taxon>
        <taxon>Marasmiellus</taxon>
    </lineage>
</organism>
<sequence>MDDDDFRSTSVEEKYEMAVIEKASALQDSTPSPMTDTPELAIALIDPLAPYKPAMATADSSASPEQDIPPSPVIDTTTPASFFSSTSSCYLLDNFISFSDPGVPPTLSTSSSALLSGPLPVLPPSSTLPPLFLLTLTKSPSTDQEDISLWGHAFTSQANEPLQGILSNPQPVASGSRVKKKNVKPCAGALSSHNANDVHRNLMIEAFNRANLNGGDENEFKEWKGKLTGMEIAEFDQQAQEQKKAANANGARPTKRRKTTAGSKNHEHGSNADQ</sequence>
<gene>
    <name evidence="2" type="ORF">VKT23_011339</name>
</gene>